<keyword evidence="1" id="KW-0472">Membrane</keyword>
<evidence type="ECO:0000313" key="2">
    <source>
        <dbReference type="EMBL" id="MFC7095703.1"/>
    </source>
</evidence>
<dbReference type="RefSeq" id="WP_276239681.1">
    <property type="nucleotide sequence ID" value="NZ_CP119991.1"/>
</dbReference>
<dbReference type="GeneID" id="79271912"/>
<dbReference type="Proteomes" id="UP001596388">
    <property type="component" value="Unassembled WGS sequence"/>
</dbReference>
<dbReference type="EMBL" id="JBHTAG010000001">
    <property type="protein sequence ID" value="MFC7095703.1"/>
    <property type="molecule type" value="Genomic_DNA"/>
</dbReference>
<evidence type="ECO:0000313" key="3">
    <source>
        <dbReference type="Proteomes" id="UP001596388"/>
    </source>
</evidence>
<keyword evidence="1" id="KW-1133">Transmembrane helix</keyword>
<comment type="caution">
    <text evidence="2">The sequence shown here is derived from an EMBL/GenBank/DDBJ whole genome shotgun (WGS) entry which is preliminary data.</text>
</comment>
<reference evidence="2 3" key="1">
    <citation type="journal article" date="2019" name="Int. J. Syst. Evol. Microbiol.">
        <title>The Global Catalogue of Microorganisms (GCM) 10K type strain sequencing project: providing services to taxonomists for standard genome sequencing and annotation.</title>
        <authorList>
            <consortium name="The Broad Institute Genomics Platform"/>
            <consortium name="The Broad Institute Genome Sequencing Center for Infectious Disease"/>
            <person name="Wu L."/>
            <person name="Ma J."/>
        </authorList>
    </citation>
    <scope>NUCLEOTIDE SEQUENCE [LARGE SCALE GENOMIC DNA]</scope>
    <source>
        <strain evidence="2 3">DT55</strain>
    </source>
</reference>
<sequence>MNDDVRALLDIPLVAFVVRLIVVTAVIWLIATFTWAFTLSPVWKVAADWSGVALYVEVLVSLAAASLRLIVKDFVLSEPRW</sequence>
<organism evidence="2 3">
    <name type="scientific">Halobaculum marinum</name>
    <dbReference type="NCBI Taxonomy" id="3031996"/>
    <lineage>
        <taxon>Archaea</taxon>
        <taxon>Methanobacteriati</taxon>
        <taxon>Methanobacteriota</taxon>
        <taxon>Stenosarchaea group</taxon>
        <taxon>Halobacteria</taxon>
        <taxon>Halobacteriales</taxon>
        <taxon>Haloferacaceae</taxon>
        <taxon>Halobaculum</taxon>
    </lineage>
</organism>
<feature type="transmembrane region" description="Helical" evidence="1">
    <location>
        <begin position="49"/>
        <end position="71"/>
    </location>
</feature>
<keyword evidence="3" id="KW-1185">Reference proteome</keyword>
<dbReference type="AlphaFoldDB" id="A0ABD5WS25"/>
<name>A0ABD5WS25_9EURY</name>
<keyword evidence="1" id="KW-0812">Transmembrane</keyword>
<protein>
    <submittedName>
        <fullName evidence="2">Uncharacterized protein</fullName>
    </submittedName>
</protein>
<evidence type="ECO:0000256" key="1">
    <source>
        <dbReference type="SAM" id="Phobius"/>
    </source>
</evidence>
<proteinExistence type="predicted"/>
<gene>
    <name evidence="2" type="ORF">ACFQKD_00155</name>
</gene>
<feature type="transmembrane region" description="Helical" evidence="1">
    <location>
        <begin position="12"/>
        <end position="37"/>
    </location>
</feature>
<accession>A0ABD5WS25</accession>